<dbReference type="PANTHER" id="PTHR18063">
    <property type="entry name" value="NF-E2 INDUCIBLE PROTEIN"/>
    <property type="match status" value="1"/>
</dbReference>
<dbReference type="EMBL" id="KE503207">
    <property type="protein sequence ID" value="EPX72916.1"/>
    <property type="molecule type" value="Genomic_DNA"/>
</dbReference>
<dbReference type="GO" id="GO:0004843">
    <property type="term" value="F:cysteine-type deubiquitinase activity"/>
    <property type="evidence" value="ECO:0007669"/>
    <property type="project" value="InterPro"/>
</dbReference>
<dbReference type="OrthoDB" id="10261212at2759"/>
<dbReference type="RefSeq" id="XP_013018552.1">
    <property type="nucleotide sequence ID" value="XM_013163098.1"/>
</dbReference>
<evidence type="ECO:0000259" key="2">
    <source>
        <dbReference type="Pfam" id="PF04424"/>
    </source>
</evidence>
<accession>S9PUX0</accession>
<dbReference type="GO" id="GO:0071944">
    <property type="term" value="C:cell periphery"/>
    <property type="evidence" value="ECO:0007669"/>
    <property type="project" value="TreeGrafter"/>
</dbReference>
<dbReference type="HOGENOM" id="CLU_794910_0_0_1"/>
<dbReference type="GO" id="GO:1990380">
    <property type="term" value="F:K48-linked deubiquitinase activity"/>
    <property type="evidence" value="ECO:0007669"/>
    <property type="project" value="InterPro"/>
</dbReference>
<evidence type="ECO:0000256" key="1">
    <source>
        <dbReference type="SAM" id="MobiDB-lite"/>
    </source>
</evidence>
<evidence type="ECO:0000313" key="3">
    <source>
        <dbReference type="EMBL" id="EPX72916.1"/>
    </source>
</evidence>
<dbReference type="GO" id="GO:0071108">
    <property type="term" value="P:protein K48-linked deubiquitination"/>
    <property type="evidence" value="ECO:0007669"/>
    <property type="project" value="TreeGrafter"/>
</dbReference>
<name>S9PUX0_SCHOY</name>
<protein>
    <submittedName>
        <fullName evidence="3">DUF544 family protein</fullName>
    </submittedName>
</protein>
<dbReference type="InterPro" id="IPR007518">
    <property type="entry name" value="MINDY"/>
</dbReference>
<organism evidence="3 4">
    <name type="scientific">Schizosaccharomyces octosporus (strain yFS286)</name>
    <name type="common">Fission yeast</name>
    <name type="synonym">Octosporomyces octosporus</name>
    <dbReference type="NCBI Taxonomy" id="483514"/>
    <lineage>
        <taxon>Eukaryota</taxon>
        <taxon>Fungi</taxon>
        <taxon>Dikarya</taxon>
        <taxon>Ascomycota</taxon>
        <taxon>Taphrinomycotina</taxon>
        <taxon>Schizosaccharomycetes</taxon>
        <taxon>Schizosaccharomycetales</taxon>
        <taxon>Schizosaccharomycetaceae</taxon>
        <taxon>Schizosaccharomyces</taxon>
    </lineage>
</organism>
<dbReference type="AlphaFoldDB" id="S9PUX0"/>
<gene>
    <name evidence="3" type="ORF">SOCG_00678</name>
</gene>
<dbReference type="VEuPathDB" id="FungiDB:SOCG_00678"/>
<dbReference type="GO" id="GO:0016807">
    <property type="term" value="F:cysteine-type carboxypeptidase activity"/>
    <property type="evidence" value="ECO:0007669"/>
    <property type="project" value="TreeGrafter"/>
</dbReference>
<dbReference type="PANTHER" id="PTHR18063:SF6">
    <property type="entry name" value="UBIQUITIN CARBOXYL-TERMINAL HYDROLASE"/>
    <property type="match status" value="1"/>
</dbReference>
<proteinExistence type="predicted"/>
<dbReference type="OMA" id="MHFGQQL"/>
<dbReference type="GO" id="GO:0005829">
    <property type="term" value="C:cytosol"/>
    <property type="evidence" value="ECO:0007669"/>
    <property type="project" value="TreeGrafter"/>
</dbReference>
<reference evidence="3 4" key="1">
    <citation type="journal article" date="2011" name="Science">
        <title>Comparative functional genomics of the fission yeasts.</title>
        <authorList>
            <person name="Rhind N."/>
            <person name="Chen Z."/>
            <person name="Yassour M."/>
            <person name="Thompson D.A."/>
            <person name="Haas B.J."/>
            <person name="Habib N."/>
            <person name="Wapinski I."/>
            <person name="Roy S."/>
            <person name="Lin M.F."/>
            <person name="Heiman D.I."/>
            <person name="Young S.K."/>
            <person name="Furuya K."/>
            <person name="Guo Y."/>
            <person name="Pidoux A."/>
            <person name="Chen H.M."/>
            <person name="Robbertse B."/>
            <person name="Goldberg J.M."/>
            <person name="Aoki K."/>
            <person name="Bayne E.H."/>
            <person name="Berlin A.M."/>
            <person name="Desjardins C.A."/>
            <person name="Dobbs E."/>
            <person name="Dukaj L."/>
            <person name="Fan L."/>
            <person name="FitzGerald M.G."/>
            <person name="French C."/>
            <person name="Gujja S."/>
            <person name="Hansen K."/>
            <person name="Keifenheim D."/>
            <person name="Levin J.Z."/>
            <person name="Mosher R.A."/>
            <person name="Mueller C.A."/>
            <person name="Pfiffner J."/>
            <person name="Priest M."/>
            <person name="Russ C."/>
            <person name="Smialowska A."/>
            <person name="Swoboda P."/>
            <person name="Sykes S.M."/>
            <person name="Vaughn M."/>
            <person name="Vengrova S."/>
            <person name="Yoder R."/>
            <person name="Zeng Q."/>
            <person name="Allshire R."/>
            <person name="Baulcombe D."/>
            <person name="Birren B.W."/>
            <person name="Brown W."/>
            <person name="Ekwall K."/>
            <person name="Kellis M."/>
            <person name="Leatherwood J."/>
            <person name="Levin H."/>
            <person name="Margalit H."/>
            <person name="Martienssen R."/>
            <person name="Nieduszynski C.A."/>
            <person name="Spatafora J.W."/>
            <person name="Friedman N."/>
            <person name="Dalgaard J.Z."/>
            <person name="Baumann P."/>
            <person name="Niki H."/>
            <person name="Regev A."/>
            <person name="Nusbaum C."/>
        </authorList>
    </citation>
    <scope>NUCLEOTIDE SEQUENCE [LARGE SCALE GENOMIC DNA]</scope>
    <source>
        <strain evidence="4">yFS286</strain>
    </source>
</reference>
<sequence length="349" mass="40362">MYEHSHNSYRSRIISYLEPSSRKYSKRLILCQTENGPCPIIAIVNSLVLKSNNERSFSLPNKRHIASEEVNDYLIQFAKRYALCEDYDELHGRLSTMHFGQQLNPSILDIQKFDYGDEIFKVFGIPLVHGWLFSSEIMPDDPSSLKCLQELEYYEKIADTFAERRSLLEMPEKLTSEQTSFLENTTFVDAIMEDRFTMQFLTSSGLRKILELIHPGEIVVLFRSCHFSTLYSNPESLSLFTLVTDSGYARTGEDVVWETFDDQVVETGTGELCSANFIPAALILNQRKEEHERRVKEDEHYARRLAQGQQRQSRSGQNTGYSQTAHRPRNNKTPKKKQDEQQLKSCIIC</sequence>
<feature type="compositionally biased region" description="Basic residues" evidence="1">
    <location>
        <begin position="326"/>
        <end position="335"/>
    </location>
</feature>
<feature type="compositionally biased region" description="Low complexity" evidence="1">
    <location>
        <begin position="307"/>
        <end position="317"/>
    </location>
</feature>
<dbReference type="InterPro" id="IPR033979">
    <property type="entry name" value="MINDY_domain"/>
</dbReference>
<dbReference type="eggNOG" id="KOG2427">
    <property type="taxonomic scope" value="Eukaryota"/>
</dbReference>
<evidence type="ECO:0000313" key="4">
    <source>
        <dbReference type="Proteomes" id="UP000016088"/>
    </source>
</evidence>
<feature type="region of interest" description="Disordered" evidence="1">
    <location>
        <begin position="304"/>
        <end position="349"/>
    </location>
</feature>
<dbReference type="GeneID" id="25029662"/>
<keyword evidence="4" id="KW-1185">Reference proteome</keyword>
<dbReference type="Proteomes" id="UP000016088">
    <property type="component" value="Unassembled WGS sequence"/>
</dbReference>
<dbReference type="Pfam" id="PF04424">
    <property type="entry name" value="MINDY_DUB"/>
    <property type="match status" value="1"/>
</dbReference>
<feature type="domain" description="MINDY deubiquitinase" evidence="2">
    <location>
        <begin position="24"/>
        <end position="277"/>
    </location>
</feature>